<dbReference type="SUPFAM" id="SSF53474">
    <property type="entry name" value="alpha/beta-Hydrolases"/>
    <property type="match status" value="1"/>
</dbReference>
<dbReference type="Proteomes" id="UP000008229">
    <property type="component" value="Chromosome"/>
</dbReference>
<reference evidence="2 3" key="1">
    <citation type="journal article" date="2010" name="Stand. Genomic Sci.">
        <title>Complete genome sequence of Conexibacter woesei type strain (ID131577).</title>
        <authorList>
            <person name="Pukall R."/>
            <person name="Lapidus A."/>
            <person name="Glavina Del Rio T."/>
            <person name="Copeland A."/>
            <person name="Tice H."/>
            <person name="Cheng J.-F."/>
            <person name="Lucas S."/>
            <person name="Chen F."/>
            <person name="Nolan M."/>
            <person name="Bruce D."/>
            <person name="Goodwin L."/>
            <person name="Pitluck S."/>
            <person name="Mavromatis K."/>
            <person name="Ivanova N."/>
            <person name="Ovchinnikova G."/>
            <person name="Pati A."/>
            <person name="Chen A."/>
            <person name="Palaniappan K."/>
            <person name="Land M."/>
            <person name="Hauser L."/>
            <person name="Chang Y.-J."/>
            <person name="Jeffries C.D."/>
            <person name="Chain P."/>
            <person name="Meincke L."/>
            <person name="Sims D."/>
            <person name="Brettin T."/>
            <person name="Detter J.C."/>
            <person name="Rohde M."/>
            <person name="Goeker M."/>
            <person name="Bristow J."/>
            <person name="Eisen J.A."/>
            <person name="Markowitz V."/>
            <person name="Kyrpides N.C."/>
            <person name="Klenk H.-P."/>
            <person name="Hugenholtz P."/>
        </authorList>
    </citation>
    <scope>NUCLEOTIDE SEQUENCE [LARGE SCALE GENOMIC DNA]</scope>
    <source>
        <strain evidence="3">DSM 14684 / CIP 108061 / JCM 11494 / NBRC 100937 / ID131577</strain>
    </source>
</reference>
<feature type="chain" id="PRO_5003042919" evidence="1">
    <location>
        <begin position="27"/>
        <end position="420"/>
    </location>
</feature>
<dbReference type="GO" id="GO:0004806">
    <property type="term" value="F:triacylglycerol lipase activity"/>
    <property type="evidence" value="ECO:0007669"/>
    <property type="project" value="InterPro"/>
</dbReference>
<evidence type="ECO:0000313" key="3">
    <source>
        <dbReference type="Proteomes" id="UP000008229"/>
    </source>
</evidence>
<dbReference type="Pfam" id="PF03583">
    <property type="entry name" value="LIP"/>
    <property type="match status" value="1"/>
</dbReference>
<name>D3F2H2_CONWI</name>
<dbReference type="KEGG" id="cwo:Cwoe_3821"/>
<dbReference type="PIRSF" id="PIRSF029171">
    <property type="entry name" value="Esterase_LipA"/>
    <property type="match status" value="1"/>
</dbReference>
<dbReference type="InterPro" id="IPR029058">
    <property type="entry name" value="AB_hydrolase_fold"/>
</dbReference>
<gene>
    <name evidence="2" type="ordered locus">Cwoe_3821</name>
</gene>
<organism evidence="2 3">
    <name type="scientific">Conexibacter woesei (strain DSM 14684 / CCUG 47730 / CIP 108061 / JCM 11494 / NBRC 100937 / ID131577)</name>
    <dbReference type="NCBI Taxonomy" id="469383"/>
    <lineage>
        <taxon>Bacteria</taxon>
        <taxon>Bacillati</taxon>
        <taxon>Actinomycetota</taxon>
        <taxon>Thermoleophilia</taxon>
        <taxon>Solirubrobacterales</taxon>
        <taxon>Conexibacteraceae</taxon>
        <taxon>Conexibacter</taxon>
    </lineage>
</organism>
<dbReference type="AlphaFoldDB" id="D3F2H2"/>
<evidence type="ECO:0000313" key="2">
    <source>
        <dbReference type="EMBL" id="ADB52238.1"/>
    </source>
</evidence>
<dbReference type="HOGENOM" id="CLU_029538_3_3_11"/>
<dbReference type="Gene3D" id="3.40.50.1820">
    <property type="entry name" value="alpha/beta hydrolase"/>
    <property type="match status" value="2"/>
</dbReference>
<reference evidence="3" key="2">
    <citation type="submission" date="2010-01" db="EMBL/GenBank/DDBJ databases">
        <title>The complete genome of Conexibacter woesei DSM 14684.</title>
        <authorList>
            <consortium name="US DOE Joint Genome Institute (JGI-PGF)"/>
            <person name="Lucas S."/>
            <person name="Copeland A."/>
            <person name="Lapidus A."/>
            <person name="Glavina del Rio T."/>
            <person name="Dalin E."/>
            <person name="Tice H."/>
            <person name="Bruce D."/>
            <person name="Goodwin L."/>
            <person name="Pitluck S."/>
            <person name="Kyrpides N."/>
            <person name="Mavromatis K."/>
            <person name="Ivanova N."/>
            <person name="Mikhailova N."/>
            <person name="Chertkov O."/>
            <person name="Brettin T."/>
            <person name="Detter J.C."/>
            <person name="Han C."/>
            <person name="Larimer F."/>
            <person name="Land M."/>
            <person name="Hauser L."/>
            <person name="Markowitz V."/>
            <person name="Cheng J.-F."/>
            <person name="Hugenholtz P."/>
            <person name="Woyke T."/>
            <person name="Wu D."/>
            <person name="Pukall R."/>
            <person name="Steenblock K."/>
            <person name="Schneider S."/>
            <person name="Klenk H.-P."/>
            <person name="Eisen J.A."/>
        </authorList>
    </citation>
    <scope>NUCLEOTIDE SEQUENCE [LARGE SCALE GENOMIC DNA]</scope>
    <source>
        <strain evidence="3">DSM 14684 / CIP 108061 / JCM 11494 / NBRC 100937 / ID131577</strain>
    </source>
</reference>
<dbReference type="EMBL" id="CP001854">
    <property type="protein sequence ID" value="ADB52238.1"/>
    <property type="molecule type" value="Genomic_DNA"/>
</dbReference>
<accession>D3F2H2</accession>
<keyword evidence="3" id="KW-1185">Reference proteome</keyword>
<feature type="signal peptide" evidence="1">
    <location>
        <begin position="1"/>
        <end position="26"/>
    </location>
</feature>
<proteinExistence type="predicted"/>
<dbReference type="ESTHER" id="conwi-d3f2h2">
    <property type="family name" value="Fungal-Bact_LIP"/>
</dbReference>
<dbReference type="STRING" id="469383.Cwoe_3821"/>
<dbReference type="PANTHER" id="PTHR34853:SF1">
    <property type="entry name" value="LIPASE 5"/>
    <property type="match status" value="1"/>
</dbReference>
<sequence length="420" mass="43766" precursor="true">MSRSRTALAAAVVTTALLVGAASAQAAPARVRLGPEGSAFYDPPKTLPAGKPGTLIWARPIQAPKGAQAWKVLYKSKVVGGKTVAVSGLVIAPKGKAPKRGRPVVAWAHGTLGGARGCAPSIPDNPARNLEDYYTYTSEYSIDVGVPALSQLLKAGYVVTATDYQGLGTPGVHQYTVGTTEANNVLDSVKAAKQLPQSGTSNDVVVLGWSQGGGAAIFAGQSAASSYAKPLRLLGIAALAPAANTAPDIEGLVEPGPTSTLSPSVSAVQQLNAFRGFAAAYPNLSMGDVVSTAGQQPLRALGIQCTIHLGDVVQELGVDPATFFKRPIPAEWRQRFQENTAGNQTTVAPVLTMQGTADTVVNPNGTTQYIQRACRFGQPVEYSTYPGATHQTIPFAAQREYVSWIADRFAGRRAPSNCPT</sequence>
<dbReference type="RefSeq" id="WP_012935289.1">
    <property type="nucleotide sequence ID" value="NC_013739.1"/>
</dbReference>
<dbReference type="GO" id="GO:0016042">
    <property type="term" value="P:lipid catabolic process"/>
    <property type="evidence" value="ECO:0007669"/>
    <property type="project" value="InterPro"/>
</dbReference>
<dbReference type="InterPro" id="IPR005152">
    <property type="entry name" value="Lipase_secreted"/>
</dbReference>
<keyword evidence="1" id="KW-0732">Signal</keyword>
<dbReference type="eggNOG" id="COG1073">
    <property type="taxonomic scope" value="Bacteria"/>
</dbReference>
<dbReference type="OrthoDB" id="9798122at2"/>
<evidence type="ECO:0000256" key="1">
    <source>
        <dbReference type="SAM" id="SignalP"/>
    </source>
</evidence>
<dbReference type="PANTHER" id="PTHR34853">
    <property type="match status" value="1"/>
</dbReference>
<protein>
    <submittedName>
        <fullName evidence="2">Secretory lipase</fullName>
    </submittedName>
</protein>